<organism evidence="2 3">
    <name type="scientific">Sphingomonas insulae</name>
    <dbReference type="NCBI Taxonomy" id="424800"/>
    <lineage>
        <taxon>Bacteria</taxon>
        <taxon>Pseudomonadati</taxon>
        <taxon>Pseudomonadota</taxon>
        <taxon>Alphaproteobacteria</taxon>
        <taxon>Sphingomonadales</taxon>
        <taxon>Sphingomonadaceae</taxon>
        <taxon>Sphingomonas</taxon>
    </lineage>
</organism>
<dbReference type="Proteomes" id="UP001500238">
    <property type="component" value="Unassembled WGS sequence"/>
</dbReference>
<feature type="domain" description="PIN" evidence="1">
    <location>
        <begin position="4"/>
        <end position="117"/>
    </location>
</feature>
<evidence type="ECO:0000313" key="3">
    <source>
        <dbReference type="Proteomes" id="UP001500238"/>
    </source>
</evidence>
<evidence type="ECO:0000259" key="1">
    <source>
        <dbReference type="Pfam" id="PF01850"/>
    </source>
</evidence>
<proteinExistence type="predicted"/>
<name>A0ABN1I0P6_9SPHN</name>
<dbReference type="EMBL" id="BAAAES010000026">
    <property type="protein sequence ID" value="GAA0679171.1"/>
    <property type="molecule type" value="Genomic_DNA"/>
</dbReference>
<evidence type="ECO:0000313" key="2">
    <source>
        <dbReference type="EMBL" id="GAA0679171.1"/>
    </source>
</evidence>
<dbReference type="CDD" id="cd18682">
    <property type="entry name" value="PIN_VapC-like"/>
    <property type="match status" value="1"/>
</dbReference>
<dbReference type="Pfam" id="PF01850">
    <property type="entry name" value="PIN"/>
    <property type="match status" value="1"/>
</dbReference>
<comment type="caution">
    <text evidence="2">The sequence shown here is derived from an EMBL/GenBank/DDBJ whole genome shotgun (WGS) entry which is preliminary data.</text>
</comment>
<dbReference type="InterPro" id="IPR029060">
    <property type="entry name" value="PIN-like_dom_sf"/>
</dbReference>
<dbReference type="SUPFAM" id="SSF88723">
    <property type="entry name" value="PIN domain-like"/>
    <property type="match status" value="1"/>
</dbReference>
<dbReference type="RefSeq" id="WP_163957078.1">
    <property type="nucleotide sequence ID" value="NZ_BAAAES010000026.1"/>
</dbReference>
<dbReference type="Gene3D" id="3.40.50.1010">
    <property type="entry name" value="5'-nuclease"/>
    <property type="match status" value="1"/>
</dbReference>
<protein>
    <submittedName>
        <fullName evidence="2">PIN domain-containing protein</fullName>
    </submittedName>
</protein>
<keyword evidence="3" id="KW-1185">Reference proteome</keyword>
<dbReference type="InterPro" id="IPR002716">
    <property type="entry name" value="PIN_dom"/>
</dbReference>
<sequence length="128" mass="13515">MTAVVDASAVMALMLGEPGADVVMQIIRGSRMSAVNISECCARGVERGACPADVMTILDAYEIDIVGFDLPFAIEAARLREPTRQQGASLGDRACLALASTLGLPVYTGDRRLADIDPALGIDVHLIR</sequence>
<gene>
    <name evidence="2" type="ORF">GCM10009102_34700</name>
</gene>
<accession>A0ABN1I0P6</accession>
<reference evidence="2 3" key="1">
    <citation type="journal article" date="2019" name="Int. J. Syst. Evol. Microbiol.">
        <title>The Global Catalogue of Microorganisms (GCM) 10K type strain sequencing project: providing services to taxonomists for standard genome sequencing and annotation.</title>
        <authorList>
            <consortium name="The Broad Institute Genomics Platform"/>
            <consortium name="The Broad Institute Genome Sequencing Center for Infectious Disease"/>
            <person name="Wu L."/>
            <person name="Ma J."/>
        </authorList>
    </citation>
    <scope>NUCLEOTIDE SEQUENCE [LARGE SCALE GENOMIC DNA]</scope>
    <source>
        <strain evidence="2 3">JCM 14603</strain>
    </source>
</reference>